<dbReference type="RefSeq" id="WP_088418626.1">
    <property type="nucleotide sequence ID" value="NZ_NJBA01000005.1"/>
</dbReference>
<name>A0A246F8E8_PSENT</name>
<evidence type="ECO:0000259" key="1">
    <source>
        <dbReference type="Pfam" id="PF03992"/>
    </source>
</evidence>
<dbReference type="AlphaFoldDB" id="A0A246F8E8"/>
<dbReference type="EMBL" id="NJBA01000005">
    <property type="protein sequence ID" value="OWP49917.1"/>
    <property type="molecule type" value="Genomic_DNA"/>
</dbReference>
<sequence>MSPSAIAIVRVQAFPGQAAALGDHLNELLLQVRQQPGCHSGELRALDADRWQISTCWTSQAELDAHLSGPKAQRWLGQLGSGELALGLEFESRIAE</sequence>
<dbReference type="InterPro" id="IPR011008">
    <property type="entry name" value="Dimeric_a/b-barrel"/>
</dbReference>
<dbReference type="Gene3D" id="3.30.70.100">
    <property type="match status" value="1"/>
</dbReference>
<keyword evidence="2" id="KW-0560">Oxidoreductase</keyword>
<dbReference type="SUPFAM" id="SSF54909">
    <property type="entry name" value="Dimeric alpha+beta barrel"/>
    <property type="match status" value="1"/>
</dbReference>
<evidence type="ECO:0000313" key="3">
    <source>
        <dbReference type="Proteomes" id="UP000198145"/>
    </source>
</evidence>
<dbReference type="Pfam" id="PF03992">
    <property type="entry name" value="ABM"/>
    <property type="match status" value="1"/>
</dbReference>
<protein>
    <submittedName>
        <fullName evidence="2">Antibiotic biosynthesis monooxygenase</fullName>
    </submittedName>
</protein>
<dbReference type="InterPro" id="IPR007138">
    <property type="entry name" value="ABM_dom"/>
</dbReference>
<reference evidence="2 3" key="1">
    <citation type="submission" date="2017-06" db="EMBL/GenBank/DDBJ databases">
        <title>Draft genome of Pseudomonas nitroreducens DF05.</title>
        <authorList>
            <person name="Iyer R."/>
        </authorList>
    </citation>
    <scope>NUCLEOTIDE SEQUENCE [LARGE SCALE GENOMIC DNA]</scope>
    <source>
        <strain evidence="2 3">DF05</strain>
    </source>
</reference>
<comment type="caution">
    <text evidence="2">The sequence shown here is derived from an EMBL/GenBank/DDBJ whole genome shotgun (WGS) entry which is preliminary data.</text>
</comment>
<accession>A0A246F8E8</accession>
<dbReference type="Proteomes" id="UP000198145">
    <property type="component" value="Unassembled WGS sequence"/>
</dbReference>
<organism evidence="2 3">
    <name type="scientific">Pseudomonas nitroreducens</name>
    <dbReference type="NCBI Taxonomy" id="46680"/>
    <lineage>
        <taxon>Bacteria</taxon>
        <taxon>Pseudomonadati</taxon>
        <taxon>Pseudomonadota</taxon>
        <taxon>Gammaproteobacteria</taxon>
        <taxon>Pseudomonadales</taxon>
        <taxon>Pseudomonadaceae</taxon>
        <taxon>Pseudomonas</taxon>
    </lineage>
</organism>
<dbReference type="GO" id="GO:0004497">
    <property type="term" value="F:monooxygenase activity"/>
    <property type="evidence" value="ECO:0007669"/>
    <property type="project" value="UniProtKB-KW"/>
</dbReference>
<feature type="domain" description="ABM" evidence="1">
    <location>
        <begin position="6"/>
        <end position="75"/>
    </location>
</feature>
<proteinExistence type="predicted"/>
<evidence type="ECO:0000313" key="2">
    <source>
        <dbReference type="EMBL" id="OWP49917.1"/>
    </source>
</evidence>
<keyword evidence="2" id="KW-0503">Monooxygenase</keyword>
<gene>
    <name evidence="2" type="ORF">CEG18_15880</name>
</gene>